<dbReference type="PANTHER" id="PTHR13009:SF8">
    <property type="entry name" value="AHA1 DOMAIN-CONTAINING PROTEIN"/>
    <property type="match status" value="1"/>
</dbReference>
<accession>C1N3Q2</accession>
<feature type="domain" description="Activator of Hsp90 ATPase AHSA1-like N-terminal" evidence="3">
    <location>
        <begin position="29"/>
        <end position="174"/>
    </location>
</feature>
<dbReference type="SMART" id="SM01000">
    <property type="entry name" value="Aha1_N"/>
    <property type="match status" value="1"/>
</dbReference>
<dbReference type="InterPro" id="IPR023393">
    <property type="entry name" value="START-like_dom_sf"/>
</dbReference>
<dbReference type="Gene3D" id="3.15.10.20">
    <property type="entry name" value="Activator of Hsp90 ATPase Aha1, N-terminal domain"/>
    <property type="match status" value="1"/>
</dbReference>
<comment type="similarity">
    <text evidence="1">Belongs to the AHA1 family.</text>
</comment>
<keyword evidence="5" id="KW-1185">Reference proteome</keyword>
<dbReference type="Pfam" id="PF09229">
    <property type="entry name" value="Aha1_N"/>
    <property type="match status" value="1"/>
</dbReference>
<dbReference type="GeneID" id="9688094"/>
<dbReference type="InterPro" id="IPR013538">
    <property type="entry name" value="ASHA1/2-like_C"/>
</dbReference>
<dbReference type="OrthoDB" id="567237at2759"/>
<evidence type="ECO:0000313" key="5">
    <source>
        <dbReference type="Proteomes" id="UP000001876"/>
    </source>
</evidence>
<dbReference type="SUPFAM" id="SSF55961">
    <property type="entry name" value="Bet v1-like"/>
    <property type="match status" value="1"/>
</dbReference>
<dbReference type="KEGG" id="mpp:MICPUCDRAFT_21352"/>
<dbReference type="CDD" id="cd08892">
    <property type="entry name" value="SRPBCC_Aha1"/>
    <property type="match status" value="1"/>
</dbReference>
<dbReference type="GO" id="GO:0051087">
    <property type="term" value="F:protein-folding chaperone binding"/>
    <property type="evidence" value="ECO:0007669"/>
    <property type="project" value="InterPro"/>
</dbReference>
<dbReference type="GO" id="GO:0006457">
    <property type="term" value="P:protein folding"/>
    <property type="evidence" value="ECO:0007669"/>
    <property type="project" value="TreeGrafter"/>
</dbReference>
<gene>
    <name evidence="4" type="ORF">MICPUCDRAFT_21352</name>
</gene>
<dbReference type="PANTHER" id="PTHR13009">
    <property type="entry name" value="HEAT SHOCK PROTEIN 90 HSP90 CO-CHAPERONE AHA-1"/>
    <property type="match status" value="1"/>
</dbReference>
<dbReference type="RefSeq" id="XP_003062654.1">
    <property type="nucleotide sequence ID" value="XM_003062608.1"/>
</dbReference>
<dbReference type="OMA" id="GDCEVNQ"/>
<evidence type="ECO:0000259" key="3">
    <source>
        <dbReference type="SMART" id="SM01000"/>
    </source>
</evidence>
<organism evidence="5">
    <name type="scientific">Micromonas pusilla (strain CCMP1545)</name>
    <name type="common">Picoplanktonic green alga</name>
    <dbReference type="NCBI Taxonomy" id="564608"/>
    <lineage>
        <taxon>Eukaryota</taxon>
        <taxon>Viridiplantae</taxon>
        <taxon>Chlorophyta</taxon>
        <taxon>Mamiellophyceae</taxon>
        <taxon>Mamiellales</taxon>
        <taxon>Mamiellaceae</taxon>
        <taxon>Micromonas</taxon>
    </lineage>
</organism>
<dbReference type="STRING" id="564608.C1N3Q2"/>
<dbReference type="GO" id="GO:0005829">
    <property type="term" value="C:cytosol"/>
    <property type="evidence" value="ECO:0007669"/>
    <property type="project" value="TreeGrafter"/>
</dbReference>
<dbReference type="eggNOG" id="KOG2936">
    <property type="taxonomic scope" value="Eukaryota"/>
</dbReference>
<dbReference type="Gene3D" id="3.30.530.20">
    <property type="match status" value="1"/>
</dbReference>
<dbReference type="AlphaFoldDB" id="C1N3Q2"/>
<dbReference type="InterPro" id="IPR036338">
    <property type="entry name" value="Aha1"/>
</dbReference>
<evidence type="ECO:0000256" key="1">
    <source>
        <dbReference type="ARBA" id="ARBA00006817"/>
    </source>
</evidence>
<dbReference type="Proteomes" id="UP000001876">
    <property type="component" value="Unassembled WGS sequence"/>
</dbReference>
<dbReference type="Pfam" id="PF08327">
    <property type="entry name" value="AHSA1"/>
    <property type="match status" value="1"/>
</dbReference>
<dbReference type="GO" id="GO:0001671">
    <property type="term" value="F:ATPase activator activity"/>
    <property type="evidence" value="ECO:0007669"/>
    <property type="project" value="InterPro"/>
</dbReference>
<dbReference type="EMBL" id="GG663746">
    <property type="protein sequence ID" value="EEH53473.1"/>
    <property type="molecule type" value="Genomic_DNA"/>
</dbReference>
<proteinExistence type="inferred from homology"/>
<dbReference type="InterPro" id="IPR015310">
    <property type="entry name" value="AHSA1-like_N"/>
</dbReference>
<evidence type="ECO:0000313" key="4">
    <source>
        <dbReference type="EMBL" id="EEH53473.1"/>
    </source>
</evidence>
<protein>
    <submittedName>
        <fullName evidence="4">Predicted protein</fullName>
    </submittedName>
</protein>
<name>C1N3Q2_MICPC</name>
<feature type="compositionally biased region" description="Basic and acidic residues" evidence="2">
    <location>
        <begin position="208"/>
        <end position="220"/>
    </location>
</feature>
<reference evidence="4 5" key="1">
    <citation type="journal article" date="2009" name="Science">
        <title>Green evolution and dynamic adaptations revealed by genomes of the marine picoeukaryotes Micromonas.</title>
        <authorList>
            <person name="Worden A.Z."/>
            <person name="Lee J.H."/>
            <person name="Mock T."/>
            <person name="Rouze P."/>
            <person name="Simmons M.P."/>
            <person name="Aerts A.L."/>
            <person name="Allen A.E."/>
            <person name="Cuvelier M.L."/>
            <person name="Derelle E."/>
            <person name="Everett M.V."/>
            <person name="Foulon E."/>
            <person name="Grimwood J."/>
            <person name="Gundlach H."/>
            <person name="Henrissat B."/>
            <person name="Napoli C."/>
            <person name="McDonald S.M."/>
            <person name="Parker M.S."/>
            <person name="Rombauts S."/>
            <person name="Salamov A."/>
            <person name="Von Dassow P."/>
            <person name="Badger J.H."/>
            <person name="Coutinho P.M."/>
            <person name="Demir E."/>
            <person name="Dubchak I."/>
            <person name="Gentemann C."/>
            <person name="Eikrem W."/>
            <person name="Gready J.E."/>
            <person name="John U."/>
            <person name="Lanier W."/>
            <person name="Lindquist E.A."/>
            <person name="Lucas S."/>
            <person name="Mayer K.F."/>
            <person name="Moreau H."/>
            <person name="Not F."/>
            <person name="Otillar R."/>
            <person name="Panaud O."/>
            <person name="Pangilinan J."/>
            <person name="Paulsen I."/>
            <person name="Piegu B."/>
            <person name="Poliakov A."/>
            <person name="Robbens S."/>
            <person name="Schmutz J."/>
            <person name="Toulza E."/>
            <person name="Wyss T."/>
            <person name="Zelensky A."/>
            <person name="Zhou K."/>
            <person name="Armbrust E.V."/>
            <person name="Bhattacharya D."/>
            <person name="Goodenough U.W."/>
            <person name="Van de Peer Y."/>
            <person name="Grigoriev I.V."/>
        </authorList>
    </citation>
    <scope>NUCLEOTIDE SEQUENCE [LARGE SCALE GENOMIC DNA]</scope>
    <source>
        <strain evidence="4 5">CCMP1545</strain>
    </source>
</reference>
<evidence type="ECO:0000256" key="2">
    <source>
        <dbReference type="SAM" id="MobiDB-lite"/>
    </source>
</evidence>
<feature type="region of interest" description="Disordered" evidence="2">
    <location>
        <begin position="173"/>
        <end position="226"/>
    </location>
</feature>
<sequence length="364" mass="40046">MAKLGEGDERWIVSERDDGANVNNWHWQEKDAFEWAREKFASRLALTIADAVPDPDDASRVITIKTSDVTALTGEAYVNRRKGKIIAGYELDLKMKYDAEARSKDDPSGDVVAAASGNVHFPYIADENAGEEHDAKVLNAKNGALDDRVKEIIRTVGLPMMWRAIGEIEKELAAGGPGGEGDAPAPKPSGGGKADFRDGANVNGGAKSDADREKESRSDKTAPLSRKAHALKMTERFFCRPRDICDALLDGGRVMHFSRSPADVKPAPGPFTMFDGNVHGETLEYVPGELIRQKWRFRNWAEGHFSEVTITFREPEPGNCFVDLVQTNVPETDAFGNESVMDTTEAGWKEQIFGRIRQVFGYGA</sequence>
<dbReference type="SUPFAM" id="SSF103111">
    <property type="entry name" value="Activator of Hsp90 ATPase, Aha1"/>
    <property type="match status" value="1"/>
</dbReference>